<dbReference type="GO" id="GO:0004497">
    <property type="term" value="F:monooxygenase activity"/>
    <property type="evidence" value="ECO:0007669"/>
    <property type="project" value="UniProtKB-KW"/>
</dbReference>
<keyword evidence="3" id="KW-1185">Reference proteome</keyword>
<name>A0A1C3WGZ9_9HYPH</name>
<dbReference type="OrthoDB" id="3297102at2"/>
<dbReference type="InterPro" id="IPR011008">
    <property type="entry name" value="Dimeric_a/b-barrel"/>
</dbReference>
<dbReference type="PROSITE" id="PS51725">
    <property type="entry name" value="ABM"/>
    <property type="match status" value="1"/>
</dbReference>
<sequence length="100" mass="11395">MLIAIVDFIVAPESRDAVVARLLQDSKAIRAMEGNLAFSPYVDPVDEKAVRVWHEWRDVEHFRAYTASEIFKQLGLVLRPLMKAPPVSRRMMSEVLETVA</sequence>
<dbReference type="RefSeq" id="WP_092853001.1">
    <property type="nucleotide sequence ID" value="NZ_FMAH01000029.1"/>
</dbReference>
<accession>A0A1C3WGZ9</accession>
<reference evidence="3" key="1">
    <citation type="submission" date="2016-08" db="EMBL/GenBank/DDBJ databases">
        <authorList>
            <person name="Varghese N."/>
            <person name="Submissions Spin"/>
        </authorList>
    </citation>
    <scope>NUCLEOTIDE SEQUENCE [LARGE SCALE GENOMIC DNA]</scope>
    <source>
        <strain evidence="3">HAMBI 2971</strain>
    </source>
</reference>
<evidence type="ECO:0000313" key="3">
    <source>
        <dbReference type="Proteomes" id="UP000199435"/>
    </source>
</evidence>
<dbReference type="Pfam" id="PF03992">
    <property type="entry name" value="ABM"/>
    <property type="match status" value="1"/>
</dbReference>
<protein>
    <submittedName>
        <fullName evidence="2">Quinol monooxygenase YgiN</fullName>
    </submittedName>
</protein>
<evidence type="ECO:0000313" key="2">
    <source>
        <dbReference type="EMBL" id="SCB39220.1"/>
    </source>
</evidence>
<dbReference type="SUPFAM" id="SSF54909">
    <property type="entry name" value="Dimeric alpha+beta barrel"/>
    <property type="match status" value="1"/>
</dbReference>
<evidence type="ECO:0000259" key="1">
    <source>
        <dbReference type="PROSITE" id="PS51725"/>
    </source>
</evidence>
<dbReference type="STRING" id="411945.GA0061102_102977"/>
<dbReference type="Gene3D" id="3.30.70.100">
    <property type="match status" value="1"/>
</dbReference>
<dbReference type="EMBL" id="FMAH01000029">
    <property type="protein sequence ID" value="SCB39220.1"/>
    <property type="molecule type" value="Genomic_DNA"/>
</dbReference>
<keyword evidence="2" id="KW-0560">Oxidoreductase</keyword>
<dbReference type="InterPro" id="IPR007138">
    <property type="entry name" value="ABM_dom"/>
</dbReference>
<proteinExistence type="predicted"/>
<dbReference type="Proteomes" id="UP000199435">
    <property type="component" value="Unassembled WGS sequence"/>
</dbReference>
<dbReference type="AlphaFoldDB" id="A0A1C3WGZ9"/>
<keyword evidence="2" id="KW-0503">Monooxygenase</keyword>
<organism evidence="2 3">
    <name type="scientific">Rhizobium miluonense</name>
    <dbReference type="NCBI Taxonomy" id="411945"/>
    <lineage>
        <taxon>Bacteria</taxon>
        <taxon>Pseudomonadati</taxon>
        <taxon>Pseudomonadota</taxon>
        <taxon>Alphaproteobacteria</taxon>
        <taxon>Hyphomicrobiales</taxon>
        <taxon>Rhizobiaceae</taxon>
        <taxon>Rhizobium/Agrobacterium group</taxon>
        <taxon>Rhizobium</taxon>
    </lineage>
</organism>
<gene>
    <name evidence="2" type="ORF">GA0061102_102977</name>
</gene>
<feature type="domain" description="ABM" evidence="1">
    <location>
        <begin position="2"/>
        <end position="91"/>
    </location>
</feature>